<feature type="region of interest" description="Disordered" evidence="1">
    <location>
        <begin position="30"/>
        <end position="58"/>
    </location>
</feature>
<sequence>MSRQEWAAAATQNLLKVDAARVRKAVAAQSRKDAAAPMRKAHGSAWAPKQSSSGWAARVPEQRGLGFSVATPLRPFTDGNCFFNGSAGGFFGSGGQSPFGQPWNS</sequence>
<dbReference type="EMBL" id="CM029038">
    <property type="protein sequence ID" value="KAG2651031.1"/>
    <property type="molecule type" value="Genomic_DNA"/>
</dbReference>
<evidence type="ECO:0000313" key="2">
    <source>
        <dbReference type="EMBL" id="KAG2651031.1"/>
    </source>
</evidence>
<comment type="caution">
    <text evidence="2">The sequence shown here is derived from an EMBL/GenBank/DDBJ whole genome shotgun (WGS) entry which is preliminary data.</text>
</comment>
<evidence type="ECO:0000313" key="3">
    <source>
        <dbReference type="Proteomes" id="UP000823388"/>
    </source>
</evidence>
<proteinExistence type="predicted"/>
<dbReference type="AlphaFoldDB" id="A0A8T0WN26"/>
<reference evidence="2" key="1">
    <citation type="submission" date="2020-05" db="EMBL/GenBank/DDBJ databases">
        <title>WGS assembly of Panicum virgatum.</title>
        <authorList>
            <person name="Lovell J.T."/>
            <person name="Jenkins J."/>
            <person name="Shu S."/>
            <person name="Juenger T.E."/>
            <person name="Schmutz J."/>
        </authorList>
    </citation>
    <scope>NUCLEOTIDE SEQUENCE</scope>
    <source>
        <strain evidence="2">AP13</strain>
    </source>
</reference>
<keyword evidence="3" id="KW-1185">Reference proteome</keyword>
<organism evidence="2 3">
    <name type="scientific">Panicum virgatum</name>
    <name type="common">Blackwell switchgrass</name>
    <dbReference type="NCBI Taxonomy" id="38727"/>
    <lineage>
        <taxon>Eukaryota</taxon>
        <taxon>Viridiplantae</taxon>
        <taxon>Streptophyta</taxon>
        <taxon>Embryophyta</taxon>
        <taxon>Tracheophyta</taxon>
        <taxon>Spermatophyta</taxon>
        <taxon>Magnoliopsida</taxon>
        <taxon>Liliopsida</taxon>
        <taxon>Poales</taxon>
        <taxon>Poaceae</taxon>
        <taxon>PACMAD clade</taxon>
        <taxon>Panicoideae</taxon>
        <taxon>Panicodae</taxon>
        <taxon>Paniceae</taxon>
        <taxon>Panicinae</taxon>
        <taxon>Panicum</taxon>
        <taxon>Panicum sect. Hiantes</taxon>
    </lineage>
</organism>
<dbReference type="Proteomes" id="UP000823388">
    <property type="component" value="Chromosome 1N"/>
</dbReference>
<accession>A0A8T0WN26</accession>
<protein>
    <submittedName>
        <fullName evidence="2">Uncharacterized protein</fullName>
    </submittedName>
</protein>
<name>A0A8T0WN26_PANVG</name>
<gene>
    <name evidence="2" type="ORF">PVAP13_1NG514419</name>
</gene>
<evidence type="ECO:0000256" key="1">
    <source>
        <dbReference type="SAM" id="MobiDB-lite"/>
    </source>
</evidence>